<sequence length="325" mass="36942">MLKNKSIHKKNVDKSHRLELMLQAMADRIFLINEDMTIVEQYGSAAETLTDFDVLYPAHVSHELKSALSDVLRSQQPITIRYSVLLCEQLDLSISEIEAWNGIDERWFEVIIKPIDTCEETSYALLHEREITQTYMDEKELRRLADTDELTQVLNRRAFTRHLEHAFNDSTTTVVSCLMIDIDHFKEINDRVGHLSGDEVITQVARICKDNIRSNDYIGRLGGEEFGIMLNRTNAIQAYDVAERIREAVASSSCHIDGHIIVPTVSIGIAELTEHVTSVRELMVNADKAMYYSKQTGRNQVTVHHDNLPHLSTAPLNGANIRRAG</sequence>
<dbReference type="GO" id="GO:0005886">
    <property type="term" value="C:plasma membrane"/>
    <property type="evidence" value="ECO:0007669"/>
    <property type="project" value="TreeGrafter"/>
</dbReference>
<gene>
    <name evidence="5" type="ORF">VIBC2010_19680</name>
</gene>
<dbReference type="AlphaFoldDB" id="E3BP99"/>
<dbReference type="EMBL" id="AEIU01000099">
    <property type="protein sequence ID" value="EFP95231.1"/>
    <property type="molecule type" value="Genomic_DNA"/>
</dbReference>
<dbReference type="SMART" id="SM00267">
    <property type="entry name" value="GGDEF"/>
    <property type="match status" value="1"/>
</dbReference>
<dbReference type="Gene3D" id="3.30.70.270">
    <property type="match status" value="1"/>
</dbReference>
<dbReference type="OrthoDB" id="9812260at2"/>
<evidence type="ECO:0000256" key="3">
    <source>
        <dbReference type="ARBA" id="ARBA00034247"/>
    </source>
</evidence>
<comment type="caution">
    <text evidence="5">The sequence shown here is derived from an EMBL/GenBank/DDBJ whole genome shotgun (WGS) entry which is preliminary data.</text>
</comment>
<dbReference type="InterPro" id="IPR050469">
    <property type="entry name" value="Diguanylate_Cyclase"/>
</dbReference>
<accession>E3BP99</accession>
<dbReference type="GO" id="GO:0052621">
    <property type="term" value="F:diguanylate cyclase activity"/>
    <property type="evidence" value="ECO:0007669"/>
    <property type="project" value="UniProtKB-EC"/>
</dbReference>
<evidence type="ECO:0000256" key="2">
    <source>
        <dbReference type="ARBA" id="ARBA00012528"/>
    </source>
</evidence>
<dbReference type="EC" id="2.7.7.65" evidence="2"/>
<protein>
    <recommendedName>
        <fullName evidence="2">diguanylate cyclase</fullName>
        <ecNumber evidence="2">2.7.7.65</ecNumber>
    </recommendedName>
</protein>
<evidence type="ECO:0000313" key="6">
    <source>
        <dbReference type="Proteomes" id="UP000002943"/>
    </source>
</evidence>
<dbReference type="eggNOG" id="COG3706">
    <property type="taxonomic scope" value="Bacteria"/>
</dbReference>
<proteinExistence type="predicted"/>
<comment type="catalytic activity">
    <reaction evidence="3">
        <text>2 GTP = 3',3'-c-di-GMP + 2 diphosphate</text>
        <dbReference type="Rhea" id="RHEA:24898"/>
        <dbReference type="ChEBI" id="CHEBI:33019"/>
        <dbReference type="ChEBI" id="CHEBI:37565"/>
        <dbReference type="ChEBI" id="CHEBI:58805"/>
        <dbReference type="EC" id="2.7.7.65"/>
    </reaction>
</comment>
<dbReference type="STRING" id="796620.VIBC2010_19680"/>
<keyword evidence="6" id="KW-1185">Reference proteome</keyword>
<dbReference type="Proteomes" id="UP000002943">
    <property type="component" value="Unassembled WGS sequence"/>
</dbReference>
<evidence type="ECO:0000259" key="4">
    <source>
        <dbReference type="PROSITE" id="PS50887"/>
    </source>
</evidence>
<name>E3BP99_9VIBR</name>
<dbReference type="InterPro" id="IPR029787">
    <property type="entry name" value="Nucleotide_cyclase"/>
</dbReference>
<dbReference type="SUPFAM" id="SSF55073">
    <property type="entry name" value="Nucleotide cyclase"/>
    <property type="match status" value="1"/>
</dbReference>
<comment type="cofactor">
    <cofactor evidence="1">
        <name>Mg(2+)</name>
        <dbReference type="ChEBI" id="CHEBI:18420"/>
    </cofactor>
</comment>
<reference evidence="5 6" key="1">
    <citation type="journal article" date="2012" name="Int. J. Syst. Evol. Microbiol.">
        <title>Vibrio caribbeanicus sp. nov., isolated from the marine sponge Scleritoderma cyanea.</title>
        <authorList>
            <person name="Hoffmann M."/>
            <person name="Monday S.R."/>
            <person name="Allard M.W."/>
            <person name="Strain E.A."/>
            <person name="Whittaker P."/>
            <person name="Naum M."/>
            <person name="McCarthy P.J."/>
            <person name="Lopez J.V."/>
            <person name="Fischer M."/>
            <person name="Brown E.W."/>
        </authorList>
    </citation>
    <scope>NUCLEOTIDE SEQUENCE [LARGE SCALE GENOMIC DNA]</scope>
    <source>
        <strain evidence="5 6">ATCC BAA-2122</strain>
    </source>
</reference>
<evidence type="ECO:0000256" key="1">
    <source>
        <dbReference type="ARBA" id="ARBA00001946"/>
    </source>
</evidence>
<dbReference type="PROSITE" id="PS50887">
    <property type="entry name" value="GGDEF"/>
    <property type="match status" value="1"/>
</dbReference>
<dbReference type="InterPro" id="IPR000160">
    <property type="entry name" value="GGDEF_dom"/>
</dbReference>
<dbReference type="RefSeq" id="WP_009602997.1">
    <property type="nucleotide sequence ID" value="NZ_AEIU01000099.1"/>
</dbReference>
<dbReference type="GO" id="GO:1902201">
    <property type="term" value="P:negative regulation of bacterial-type flagellum-dependent cell motility"/>
    <property type="evidence" value="ECO:0007669"/>
    <property type="project" value="TreeGrafter"/>
</dbReference>
<dbReference type="InterPro" id="IPR043128">
    <property type="entry name" value="Rev_trsase/Diguanyl_cyclase"/>
</dbReference>
<dbReference type="PANTHER" id="PTHR45138:SF9">
    <property type="entry name" value="DIGUANYLATE CYCLASE DGCM-RELATED"/>
    <property type="match status" value="1"/>
</dbReference>
<dbReference type="FunFam" id="3.30.70.270:FF:000001">
    <property type="entry name" value="Diguanylate cyclase domain protein"/>
    <property type="match status" value="1"/>
</dbReference>
<dbReference type="GO" id="GO:0043709">
    <property type="term" value="P:cell adhesion involved in single-species biofilm formation"/>
    <property type="evidence" value="ECO:0007669"/>
    <property type="project" value="TreeGrafter"/>
</dbReference>
<feature type="domain" description="GGDEF" evidence="4">
    <location>
        <begin position="173"/>
        <end position="306"/>
    </location>
</feature>
<organism evidence="5 6">
    <name type="scientific">Vibrio caribbeanicus ATCC BAA-2122</name>
    <dbReference type="NCBI Taxonomy" id="796620"/>
    <lineage>
        <taxon>Bacteria</taxon>
        <taxon>Pseudomonadati</taxon>
        <taxon>Pseudomonadota</taxon>
        <taxon>Gammaproteobacteria</taxon>
        <taxon>Vibrionales</taxon>
        <taxon>Vibrionaceae</taxon>
        <taxon>Vibrio</taxon>
    </lineage>
</organism>
<dbReference type="NCBIfam" id="TIGR00254">
    <property type="entry name" value="GGDEF"/>
    <property type="match status" value="1"/>
</dbReference>
<evidence type="ECO:0000313" key="5">
    <source>
        <dbReference type="EMBL" id="EFP95231.1"/>
    </source>
</evidence>
<dbReference type="Pfam" id="PF00990">
    <property type="entry name" value="GGDEF"/>
    <property type="match status" value="1"/>
</dbReference>
<dbReference type="CDD" id="cd01949">
    <property type="entry name" value="GGDEF"/>
    <property type="match status" value="1"/>
</dbReference>
<dbReference type="PANTHER" id="PTHR45138">
    <property type="entry name" value="REGULATORY COMPONENTS OF SENSORY TRANSDUCTION SYSTEM"/>
    <property type="match status" value="1"/>
</dbReference>